<dbReference type="Proteomes" id="UP000792457">
    <property type="component" value="Unassembled WGS sequence"/>
</dbReference>
<feature type="domain" description="RPGRIP1 C-terminal" evidence="1">
    <location>
        <begin position="249"/>
        <end position="370"/>
    </location>
</feature>
<evidence type="ECO:0000313" key="2">
    <source>
        <dbReference type="EMBL" id="KAG8233546.1"/>
    </source>
</evidence>
<organism evidence="2 3">
    <name type="scientific">Ladona fulva</name>
    <name type="common">Scarce chaser dragonfly</name>
    <name type="synonym">Libellula fulva</name>
    <dbReference type="NCBI Taxonomy" id="123851"/>
    <lineage>
        <taxon>Eukaryota</taxon>
        <taxon>Metazoa</taxon>
        <taxon>Ecdysozoa</taxon>
        <taxon>Arthropoda</taxon>
        <taxon>Hexapoda</taxon>
        <taxon>Insecta</taxon>
        <taxon>Pterygota</taxon>
        <taxon>Palaeoptera</taxon>
        <taxon>Odonata</taxon>
        <taxon>Epiprocta</taxon>
        <taxon>Anisoptera</taxon>
        <taxon>Libelluloidea</taxon>
        <taxon>Libellulidae</taxon>
        <taxon>Ladona</taxon>
    </lineage>
</organism>
<dbReference type="AlphaFoldDB" id="A0A8K0KGF9"/>
<evidence type="ECO:0000259" key="1">
    <source>
        <dbReference type="Pfam" id="PF18111"/>
    </source>
</evidence>
<dbReference type="InterPro" id="IPR035892">
    <property type="entry name" value="C2_domain_sf"/>
</dbReference>
<name>A0A8K0KGF9_LADFU</name>
<sequence length="371" mass="41904">MLNLSKNVEEGMCSFEFYLDEVFLSEEGKASLTKRVGETSTLGLFLTWSFYEQEAAYTAIFEGPDAQIDCMYSESLLIELHLAVDDISVPVAYCKISLKYCISYPKTSLNNSATFIPYTSKNDSQENLRSAVKALLPDCDFGILQYQYGFNCPKKSILTYLEMVSRNVEMQECNCSTQELVDEEYGVNEELKKVEKASDLPGEQNTSDENVLCPECTEKTPELPPKPAPRNLKPPIEESIDSNVEKIPQIVIEIHSLQLSPKSSVAKDPNIHQLFIEYTFLGKQGESMETPVSLPKPQSNEILCFNFRKVFPMDPVENAKERNILKNVIYMRGSKRHKSSLLAEGKVRFNVVSEPLEDEDSDVECLDIGFV</sequence>
<dbReference type="Pfam" id="PF18111">
    <property type="entry name" value="RPGR1_C"/>
    <property type="match status" value="1"/>
</dbReference>
<protein>
    <recommendedName>
        <fullName evidence="1">RPGRIP1 C-terminal domain-containing protein</fullName>
    </recommendedName>
</protein>
<reference evidence="2" key="2">
    <citation type="submission" date="2017-10" db="EMBL/GenBank/DDBJ databases">
        <title>Ladona fulva Genome sequencing and assembly.</title>
        <authorList>
            <person name="Murali S."/>
            <person name="Richards S."/>
            <person name="Bandaranaike D."/>
            <person name="Bellair M."/>
            <person name="Blankenburg K."/>
            <person name="Chao H."/>
            <person name="Dinh H."/>
            <person name="Doddapaneni H."/>
            <person name="Dugan-Rocha S."/>
            <person name="Elkadiri S."/>
            <person name="Gnanaolivu R."/>
            <person name="Hernandez B."/>
            <person name="Skinner E."/>
            <person name="Javaid M."/>
            <person name="Lee S."/>
            <person name="Li M."/>
            <person name="Ming W."/>
            <person name="Munidasa M."/>
            <person name="Muniz J."/>
            <person name="Nguyen L."/>
            <person name="Hughes D."/>
            <person name="Osuji N."/>
            <person name="Pu L.-L."/>
            <person name="Puazo M."/>
            <person name="Qu C."/>
            <person name="Quiroz J."/>
            <person name="Raj R."/>
            <person name="Weissenberger G."/>
            <person name="Xin Y."/>
            <person name="Zou X."/>
            <person name="Han Y."/>
            <person name="Worley K."/>
            <person name="Muzny D."/>
            <person name="Gibbs R."/>
        </authorList>
    </citation>
    <scope>NUCLEOTIDE SEQUENCE</scope>
    <source>
        <strain evidence="2">Sampled in the wild</strain>
    </source>
</reference>
<evidence type="ECO:0000313" key="3">
    <source>
        <dbReference type="Proteomes" id="UP000792457"/>
    </source>
</evidence>
<accession>A0A8K0KGF9</accession>
<reference evidence="2" key="1">
    <citation type="submission" date="2013-04" db="EMBL/GenBank/DDBJ databases">
        <authorList>
            <person name="Qu J."/>
            <person name="Murali S.C."/>
            <person name="Bandaranaike D."/>
            <person name="Bellair M."/>
            <person name="Blankenburg K."/>
            <person name="Chao H."/>
            <person name="Dinh H."/>
            <person name="Doddapaneni H."/>
            <person name="Downs B."/>
            <person name="Dugan-Rocha S."/>
            <person name="Elkadiri S."/>
            <person name="Gnanaolivu R.D."/>
            <person name="Hernandez B."/>
            <person name="Javaid M."/>
            <person name="Jayaseelan J.C."/>
            <person name="Lee S."/>
            <person name="Li M."/>
            <person name="Ming W."/>
            <person name="Munidasa M."/>
            <person name="Muniz J."/>
            <person name="Nguyen L."/>
            <person name="Ongeri F."/>
            <person name="Osuji N."/>
            <person name="Pu L.-L."/>
            <person name="Puazo M."/>
            <person name="Qu C."/>
            <person name="Quiroz J."/>
            <person name="Raj R."/>
            <person name="Weissenberger G."/>
            <person name="Xin Y."/>
            <person name="Zou X."/>
            <person name="Han Y."/>
            <person name="Richards S."/>
            <person name="Worley K."/>
            <person name="Muzny D."/>
            <person name="Gibbs R."/>
        </authorList>
    </citation>
    <scope>NUCLEOTIDE SEQUENCE</scope>
    <source>
        <strain evidence="2">Sampled in the wild</strain>
    </source>
</reference>
<dbReference type="InterPro" id="IPR031139">
    <property type="entry name" value="RPGRIP1_fam"/>
</dbReference>
<dbReference type="PANTHER" id="PTHR14240">
    <property type="entry name" value="RETINITIS PIGMENTOSA GTPASE REGULATOR-INTERACTING PROTEIN"/>
    <property type="match status" value="1"/>
</dbReference>
<dbReference type="Gene3D" id="2.60.40.150">
    <property type="entry name" value="C2 domain"/>
    <property type="match status" value="1"/>
</dbReference>
<comment type="caution">
    <text evidence="2">The sequence shown here is derived from an EMBL/GenBank/DDBJ whole genome shotgun (WGS) entry which is preliminary data.</text>
</comment>
<keyword evidence="3" id="KW-1185">Reference proteome</keyword>
<dbReference type="EMBL" id="KZ308727">
    <property type="protein sequence ID" value="KAG8233546.1"/>
    <property type="molecule type" value="Genomic_DNA"/>
</dbReference>
<dbReference type="OrthoDB" id="2133912at2759"/>
<dbReference type="InterPro" id="IPR041091">
    <property type="entry name" value="RPGRIP1_C"/>
</dbReference>
<dbReference type="SUPFAM" id="SSF49562">
    <property type="entry name" value="C2 domain (Calcium/lipid-binding domain, CaLB)"/>
    <property type="match status" value="1"/>
</dbReference>
<proteinExistence type="predicted"/>
<gene>
    <name evidence="2" type="ORF">J437_LFUL013758</name>
</gene>